<keyword evidence="1" id="KW-0472">Membrane</keyword>
<evidence type="ECO:0000313" key="2">
    <source>
        <dbReference type="EMBL" id="OGL79541.1"/>
    </source>
</evidence>
<dbReference type="Proteomes" id="UP000176598">
    <property type="component" value="Unassembled WGS sequence"/>
</dbReference>
<organism evidence="2 3">
    <name type="scientific">Candidatus Uhrbacteria bacterium RIFCSPHIGHO2_12_FULL_57_11</name>
    <dbReference type="NCBI Taxonomy" id="1802398"/>
    <lineage>
        <taxon>Bacteria</taxon>
        <taxon>Candidatus Uhriibacteriota</taxon>
    </lineage>
</organism>
<name>A0A1F7UML8_9BACT</name>
<protein>
    <submittedName>
        <fullName evidence="2">Uncharacterized protein</fullName>
    </submittedName>
</protein>
<keyword evidence="1" id="KW-1133">Transmembrane helix</keyword>
<feature type="transmembrane region" description="Helical" evidence="1">
    <location>
        <begin position="120"/>
        <end position="144"/>
    </location>
</feature>
<comment type="caution">
    <text evidence="2">The sequence shown here is derived from an EMBL/GenBank/DDBJ whole genome shotgun (WGS) entry which is preliminary data.</text>
</comment>
<dbReference type="AlphaFoldDB" id="A0A1F7UML8"/>
<accession>A0A1F7UML8</accession>
<feature type="transmembrane region" description="Helical" evidence="1">
    <location>
        <begin position="65"/>
        <end position="87"/>
    </location>
</feature>
<dbReference type="EMBL" id="MGEG01000011">
    <property type="protein sequence ID" value="OGL79541.1"/>
    <property type="molecule type" value="Genomic_DNA"/>
</dbReference>
<sequence>MTILDGIFTGFVIALVLATPAVVAETSRHARELPLLMDVKTFWGAKLTPHQVLFWSVATHLMTSALFGASIPFLVSLGIITPLYLLGEIMLFSLAFYLITSLAVFPLVGFGFFGHKEGSFVWLELLLTNLLYGFLFWAAANLFFV</sequence>
<evidence type="ECO:0000313" key="3">
    <source>
        <dbReference type="Proteomes" id="UP000176598"/>
    </source>
</evidence>
<keyword evidence="1" id="KW-0812">Transmembrane</keyword>
<feature type="transmembrane region" description="Helical" evidence="1">
    <location>
        <begin position="94"/>
        <end position="114"/>
    </location>
</feature>
<evidence type="ECO:0000256" key="1">
    <source>
        <dbReference type="SAM" id="Phobius"/>
    </source>
</evidence>
<gene>
    <name evidence="2" type="ORF">A3F28_02450</name>
</gene>
<reference evidence="2 3" key="1">
    <citation type="journal article" date="2016" name="Nat. Commun.">
        <title>Thousands of microbial genomes shed light on interconnected biogeochemical processes in an aquifer system.</title>
        <authorList>
            <person name="Anantharaman K."/>
            <person name="Brown C.T."/>
            <person name="Hug L.A."/>
            <person name="Sharon I."/>
            <person name="Castelle C.J."/>
            <person name="Probst A.J."/>
            <person name="Thomas B.C."/>
            <person name="Singh A."/>
            <person name="Wilkins M.J."/>
            <person name="Karaoz U."/>
            <person name="Brodie E.L."/>
            <person name="Williams K.H."/>
            <person name="Hubbard S.S."/>
            <person name="Banfield J.F."/>
        </authorList>
    </citation>
    <scope>NUCLEOTIDE SEQUENCE [LARGE SCALE GENOMIC DNA]</scope>
</reference>
<proteinExistence type="predicted"/>